<proteinExistence type="predicted"/>
<reference evidence="1" key="1">
    <citation type="journal article" date="2015" name="Nature">
        <title>Complex archaea that bridge the gap between prokaryotes and eukaryotes.</title>
        <authorList>
            <person name="Spang A."/>
            <person name="Saw J.H."/>
            <person name="Jorgensen S.L."/>
            <person name="Zaremba-Niedzwiedzka K."/>
            <person name="Martijn J."/>
            <person name="Lind A.E."/>
            <person name="van Eijk R."/>
            <person name="Schleper C."/>
            <person name="Guy L."/>
            <person name="Ettema T.J."/>
        </authorList>
    </citation>
    <scope>NUCLEOTIDE SEQUENCE</scope>
</reference>
<dbReference type="EMBL" id="LAZR01059882">
    <property type="protein sequence ID" value="KKK66858.1"/>
    <property type="molecule type" value="Genomic_DNA"/>
</dbReference>
<protein>
    <submittedName>
        <fullName evidence="1">Uncharacterized protein</fullName>
    </submittedName>
</protein>
<organism evidence="1">
    <name type="scientific">marine sediment metagenome</name>
    <dbReference type="NCBI Taxonomy" id="412755"/>
    <lineage>
        <taxon>unclassified sequences</taxon>
        <taxon>metagenomes</taxon>
        <taxon>ecological metagenomes</taxon>
    </lineage>
</organism>
<accession>A0A0F8XDH5</accession>
<name>A0A0F8XDH5_9ZZZZ</name>
<dbReference type="AlphaFoldDB" id="A0A0F8XDH5"/>
<sequence>MSMTETEALQAVKDKEGTFKDLYKRMKGDADLAKRKPYTLVDDKNKKIPNCDHVTLPKAAIFLNRANAITASSNQQIVVSGEGLKGDFTSKAEAFYRACFLLGDQLLALRNKQPAFTFHSHMINERGRIGQRIIVEIDDEGKLKVEIIPWDFLFATYEFDEFGGF</sequence>
<comment type="caution">
    <text evidence="1">The sequence shown here is derived from an EMBL/GenBank/DDBJ whole genome shotgun (WGS) entry which is preliminary data.</text>
</comment>
<evidence type="ECO:0000313" key="1">
    <source>
        <dbReference type="EMBL" id="KKK66858.1"/>
    </source>
</evidence>
<gene>
    <name evidence="1" type="ORF">LCGC14_2959880</name>
</gene>